<evidence type="ECO:0000313" key="2">
    <source>
        <dbReference type="EMBL" id="TDS84790.1"/>
    </source>
</evidence>
<evidence type="ECO:0000313" key="3">
    <source>
        <dbReference type="Proteomes" id="UP000294506"/>
    </source>
</evidence>
<comment type="caution">
    <text evidence="2">The sequence shown here is derived from an EMBL/GenBank/DDBJ whole genome shotgun (WGS) entry which is preliminary data.</text>
</comment>
<dbReference type="Proteomes" id="UP000294506">
    <property type="component" value="Unassembled WGS sequence"/>
</dbReference>
<evidence type="ECO:0000256" key="1">
    <source>
        <dbReference type="SAM" id="MobiDB-lite"/>
    </source>
</evidence>
<sequence>MGALSYKYGVPVLVPDHAARAAMTGHHVDLWWIPVGAGGHVVVHTSRWWESLRARRARRRPRPLFHAALEVTHGPDDYVVEMTPVWGQPRGPRGVVAQGPVGIAWFGASPFFRYEIRCWRDGTIPDLEWAVGPPNQFLLAAEDACALIGRISRAPQLTWGRDVFGIGDMWNSNSLISWLLESAGIDAAALAPPDGGDAPGWHSGIAAAHSPEHSGTAGAQGTADHP</sequence>
<dbReference type="RefSeq" id="WP_200869313.1">
    <property type="nucleotide sequence ID" value="NZ_SOAN01000007.1"/>
</dbReference>
<proteinExistence type="predicted"/>
<gene>
    <name evidence="2" type="ORF">EV640_107189</name>
</gene>
<dbReference type="AlphaFoldDB" id="A0A4R7G165"/>
<organism evidence="2 3">
    <name type="scientific">Nesterenkonia aurantiaca</name>
    <dbReference type="NCBI Taxonomy" id="1436010"/>
    <lineage>
        <taxon>Bacteria</taxon>
        <taxon>Bacillati</taxon>
        <taxon>Actinomycetota</taxon>
        <taxon>Actinomycetes</taxon>
        <taxon>Micrococcales</taxon>
        <taxon>Micrococcaceae</taxon>
        <taxon>Nesterenkonia</taxon>
    </lineage>
</organism>
<keyword evidence="3" id="KW-1185">Reference proteome</keyword>
<name>A0A4R7G165_9MICC</name>
<feature type="region of interest" description="Disordered" evidence="1">
    <location>
        <begin position="199"/>
        <end position="226"/>
    </location>
</feature>
<protein>
    <submittedName>
        <fullName evidence="2">Uncharacterized protein</fullName>
    </submittedName>
</protein>
<accession>A0A4R7G165</accession>
<reference evidence="2 3" key="1">
    <citation type="submission" date="2019-03" db="EMBL/GenBank/DDBJ databases">
        <title>Genomic Encyclopedia of Type Strains, Phase III (KMG-III): the genomes of soil and plant-associated and newly described type strains.</title>
        <authorList>
            <person name="Whitman W."/>
        </authorList>
    </citation>
    <scope>NUCLEOTIDE SEQUENCE [LARGE SCALE GENOMIC DNA]</scope>
    <source>
        <strain evidence="2 3">DSM 27373</strain>
    </source>
</reference>
<dbReference type="EMBL" id="SOAN01000007">
    <property type="protein sequence ID" value="TDS84790.1"/>
    <property type="molecule type" value="Genomic_DNA"/>
</dbReference>